<name>A0A9D7SBM3_9BACT</name>
<gene>
    <name evidence="1" type="ORF">IPO85_15160</name>
</gene>
<sequence length="167" mass="19890">MIPHDRIWHELKLSRIHLEYLNLYISKIVKIDKRVDIFLGVTYILSIVGWYRLNEYPKVWAFILSSIGLFRLYKSKLMPSESEISTIKSVFEFYIDYNRYMEDLFVKSLNNIIDETAAGAQLNDLKDSERIMMKINKHETIKETEPMYSIANQNYLQYLKKFTDGQS</sequence>
<dbReference type="AlphaFoldDB" id="A0A9D7SBM3"/>
<dbReference type="EMBL" id="JADKFW010000013">
    <property type="protein sequence ID" value="MBK9718823.1"/>
    <property type="molecule type" value="Genomic_DNA"/>
</dbReference>
<protein>
    <submittedName>
        <fullName evidence="1">Uncharacterized protein</fullName>
    </submittedName>
</protein>
<proteinExistence type="predicted"/>
<dbReference type="Proteomes" id="UP000808349">
    <property type="component" value="Unassembled WGS sequence"/>
</dbReference>
<evidence type="ECO:0000313" key="2">
    <source>
        <dbReference type="Proteomes" id="UP000808349"/>
    </source>
</evidence>
<reference evidence="1 2" key="1">
    <citation type="submission" date="2020-10" db="EMBL/GenBank/DDBJ databases">
        <title>Connecting structure to function with the recovery of over 1000 high-quality activated sludge metagenome-assembled genomes encoding full-length rRNA genes using long-read sequencing.</title>
        <authorList>
            <person name="Singleton C.M."/>
            <person name="Petriglieri F."/>
            <person name="Kristensen J.M."/>
            <person name="Kirkegaard R.H."/>
            <person name="Michaelsen T.Y."/>
            <person name="Andersen M.H."/>
            <person name="Karst S.M."/>
            <person name="Dueholm M.S."/>
            <person name="Nielsen P.H."/>
            <person name="Albertsen M."/>
        </authorList>
    </citation>
    <scope>NUCLEOTIDE SEQUENCE [LARGE SCALE GENOMIC DNA]</scope>
    <source>
        <strain evidence="1">Ribe_18-Q3-R11-54_BAT3C.373</strain>
    </source>
</reference>
<accession>A0A9D7SBM3</accession>
<evidence type="ECO:0000313" key="1">
    <source>
        <dbReference type="EMBL" id="MBK9718823.1"/>
    </source>
</evidence>
<organism evidence="1 2">
    <name type="scientific">Candidatus Defluviibacterium haderslevense</name>
    <dbReference type="NCBI Taxonomy" id="2981993"/>
    <lineage>
        <taxon>Bacteria</taxon>
        <taxon>Pseudomonadati</taxon>
        <taxon>Bacteroidota</taxon>
        <taxon>Saprospiria</taxon>
        <taxon>Saprospirales</taxon>
        <taxon>Saprospiraceae</taxon>
        <taxon>Candidatus Defluviibacterium</taxon>
    </lineage>
</organism>
<comment type="caution">
    <text evidence="1">The sequence shown here is derived from an EMBL/GenBank/DDBJ whole genome shotgun (WGS) entry which is preliminary data.</text>
</comment>